<evidence type="ECO:0000313" key="2">
    <source>
        <dbReference type="Proteomes" id="UP000789595"/>
    </source>
</evidence>
<reference evidence="1" key="1">
    <citation type="submission" date="2021-11" db="EMBL/GenBank/DDBJ databases">
        <authorList>
            <consortium name="Genoscope - CEA"/>
            <person name="William W."/>
        </authorList>
    </citation>
    <scope>NUCLEOTIDE SEQUENCE</scope>
</reference>
<dbReference type="Proteomes" id="UP000789595">
    <property type="component" value="Unassembled WGS sequence"/>
</dbReference>
<organism evidence="1 2">
    <name type="scientific">Pelagomonas calceolata</name>
    <dbReference type="NCBI Taxonomy" id="35677"/>
    <lineage>
        <taxon>Eukaryota</taxon>
        <taxon>Sar</taxon>
        <taxon>Stramenopiles</taxon>
        <taxon>Ochrophyta</taxon>
        <taxon>Pelagophyceae</taxon>
        <taxon>Pelagomonadales</taxon>
        <taxon>Pelagomonadaceae</taxon>
        <taxon>Pelagomonas</taxon>
    </lineage>
</organism>
<comment type="caution">
    <text evidence="1">The sequence shown here is derived from an EMBL/GenBank/DDBJ whole genome shotgun (WGS) entry which is preliminary data.</text>
</comment>
<dbReference type="OrthoDB" id="448550at2759"/>
<proteinExistence type="predicted"/>
<sequence>MAAMDLVTALPIERNATECSWTQRSSYAQGDLHEDLVADISDAVPINAAPDVEVRTIAIVGDRNAGKTTLLHALINEHDRDWLRVSSLLPIVAGVFENRRYGGGPCSPERPPVAEPPYLDTDVASCTALLSAEDFRFLCSEFEGIEPCSATSAYVALRLVEVGGDHLEALVGQATPTQLPLLEAALERSKSVLAKADAHAYFLNAKSLVEEGDAPAKLAQRIDWLRALSGDAKVSLYVSREPDQVDIAKIIDALPPCSVEEAEEVRFEDNDDDDDDAERRAVLAALRRDTQATPLCRALKERLPVVSARSVHHVRPGHGASSKVDAAGLVALVVSLLRRRRQVPDEDASQRYFARHVTECCAMAATTVEDGVNDPWVDARRFGDFVGARDGGNSCCGNASVAVAAAPASRRFGDVAAGLCERGVLVRHAKHGHAAVVVCGEGFTLVPPSQGCKRAASAMDVDQPMEIPGVAAPAASDTLFCRAPFSPSLRRVVRKATEHGLVAGPSDDLPAALRPALADAIAALDRDLAGALAALDASRPASLRRVLWYAEERLAAARLAGHSGDVEVAVGALPVQALAHYSSAGVSDSAWGVVRVKSC</sequence>
<dbReference type="AlphaFoldDB" id="A0A8J2WZ59"/>
<dbReference type="EMBL" id="CAKKNE010000002">
    <property type="protein sequence ID" value="CAH0367631.1"/>
    <property type="molecule type" value="Genomic_DNA"/>
</dbReference>
<dbReference type="CDD" id="cd00882">
    <property type="entry name" value="Ras_like_GTPase"/>
    <property type="match status" value="1"/>
</dbReference>
<dbReference type="InterPro" id="IPR027417">
    <property type="entry name" value="P-loop_NTPase"/>
</dbReference>
<accession>A0A8J2WZ59</accession>
<name>A0A8J2WZ59_9STRA</name>
<evidence type="ECO:0000313" key="1">
    <source>
        <dbReference type="EMBL" id="CAH0367631.1"/>
    </source>
</evidence>
<protein>
    <submittedName>
        <fullName evidence="1">Uncharacterized protein</fullName>
    </submittedName>
</protein>
<keyword evidence="2" id="KW-1185">Reference proteome</keyword>
<dbReference type="SUPFAM" id="SSF52540">
    <property type="entry name" value="P-loop containing nucleoside triphosphate hydrolases"/>
    <property type="match status" value="1"/>
</dbReference>
<gene>
    <name evidence="1" type="ORF">PECAL_2P06630</name>
</gene>